<accession>A0A9P9ETX3</accession>
<keyword evidence="2" id="KW-1185">Reference proteome</keyword>
<evidence type="ECO:0000313" key="2">
    <source>
        <dbReference type="Proteomes" id="UP000717696"/>
    </source>
</evidence>
<comment type="caution">
    <text evidence="1">The sequence shown here is derived from an EMBL/GenBank/DDBJ whole genome shotgun (WGS) entry which is preliminary data.</text>
</comment>
<sequence>MASNDLPTKVIAGVTLVDTPIVRAAQVYARAHNDDMAFNHVMRSWILGVVVYQKLHEKGILPQVDLEAHAISAVFHDLGWDCTGELVSEDKRFEVDGAEAARNWIQEEQRAGRAQGWDDHRTQLVWDAIALHTTPTISRYKQTVIKVCASGIAADFRGPNFDEAGTISWDVFDAVNKMFPRLDLADGIRRIICGFCRTKPQTTYDNFQNDYGMKFVEGYNPEGRRLIDVVGATFNK</sequence>
<dbReference type="Proteomes" id="UP000717696">
    <property type="component" value="Unassembled WGS sequence"/>
</dbReference>
<evidence type="ECO:0008006" key="3">
    <source>
        <dbReference type="Google" id="ProtNLM"/>
    </source>
</evidence>
<dbReference type="OrthoDB" id="2378324at2759"/>
<dbReference type="SUPFAM" id="SSF109604">
    <property type="entry name" value="HD-domain/PDEase-like"/>
    <property type="match status" value="1"/>
</dbReference>
<dbReference type="AlphaFoldDB" id="A0A9P9ETX3"/>
<dbReference type="PANTHER" id="PTHR35569">
    <property type="entry name" value="CYANAMIDE HYDRATASE DDI2-RELATED"/>
    <property type="match status" value="1"/>
</dbReference>
<organism evidence="1 2">
    <name type="scientific">Dactylonectria estremocensis</name>
    <dbReference type="NCBI Taxonomy" id="1079267"/>
    <lineage>
        <taxon>Eukaryota</taxon>
        <taxon>Fungi</taxon>
        <taxon>Dikarya</taxon>
        <taxon>Ascomycota</taxon>
        <taxon>Pezizomycotina</taxon>
        <taxon>Sordariomycetes</taxon>
        <taxon>Hypocreomycetidae</taxon>
        <taxon>Hypocreales</taxon>
        <taxon>Nectriaceae</taxon>
        <taxon>Dactylonectria</taxon>
    </lineage>
</organism>
<dbReference type="EMBL" id="JAGMUU010000009">
    <property type="protein sequence ID" value="KAH7145544.1"/>
    <property type="molecule type" value="Genomic_DNA"/>
</dbReference>
<reference evidence="1" key="1">
    <citation type="journal article" date="2021" name="Nat. Commun.">
        <title>Genetic determinants of endophytism in the Arabidopsis root mycobiome.</title>
        <authorList>
            <person name="Mesny F."/>
            <person name="Miyauchi S."/>
            <person name="Thiergart T."/>
            <person name="Pickel B."/>
            <person name="Atanasova L."/>
            <person name="Karlsson M."/>
            <person name="Huettel B."/>
            <person name="Barry K.W."/>
            <person name="Haridas S."/>
            <person name="Chen C."/>
            <person name="Bauer D."/>
            <person name="Andreopoulos W."/>
            <person name="Pangilinan J."/>
            <person name="LaButti K."/>
            <person name="Riley R."/>
            <person name="Lipzen A."/>
            <person name="Clum A."/>
            <person name="Drula E."/>
            <person name="Henrissat B."/>
            <person name="Kohler A."/>
            <person name="Grigoriev I.V."/>
            <person name="Martin F.M."/>
            <person name="Hacquard S."/>
        </authorList>
    </citation>
    <scope>NUCLEOTIDE SEQUENCE</scope>
    <source>
        <strain evidence="1">MPI-CAGE-AT-0021</strain>
    </source>
</reference>
<proteinExistence type="predicted"/>
<protein>
    <recommendedName>
        <fullName evidence="3">HD domain-containing protein</fullName>
    </recommendedName>
</protein>
<gene>
    <name evidence="1" type="ORF">B0J13DRAFT_474280</name>
</gene>
<dbReference type="PANTHER" id="PTHR35569:SF1">
    <property type="entry name" value="CYANAMIDE HYDRATASE DDI2-RELATED"/>
    <property type="match status" value="1"/>
</dbReference>
<name>A0A9P9ETX3_9HYPO</name>
<dbReference type="Gene3D" id="1.10.3210.10">
    <property type="entry name" value="Hypothetical protein af1432"/>
    <property type="match status" value="1"/>
</dbReference>
<evidence type="ECO:0000313" key="1">
    <source>
        <dbReference type="EMBL" id="KAH7145544.1"/>
    </source>
</evidence>